<dbReference type="InterPro" id="IPR029056">
    <property type="entry name" value="Ribokinase-like"/>
</dbReference>
<evidence type="ECO:0000256" key="3">
    <source>
        <dbReference type="ARBA" id="ARBA00022777"/>
    </source>
</evidence>
<dbReference type="GeneID" id="101849925"/>
<evidence type="ECO:0000256" key="2">
    <source>
        <dbReference type="ARBA" id="ARBA00022723"/>
    </source>
</evidence>
<evidence type="ECO:0000256" key="6">
    <source>
        <dbReference type="SAM" id="Phobius"/>
    </source>
</evidence>
<evidence type="ECO:0000256" key="5">
    <source>
        <dbReference type="ARBA" id="ARBA00023152"/>
    </source>
</evidence>
<dbReference type="Proteomes" id="UP000694888">
    <property type="component" value="Unplaced"/>
</dbReference>
<evidence type="ECO:0000313" key="7">
    <source>
        <dbReference type="Proteomes" id="UP000694888"/>
    </source>
</evidence>
<dbReference type="InterPro" id="IPR007666">
    <property type="entry name" value="ADP_PFK/GK"/>
</dbReference>
<evidence type="ECO:0000256" key="1">
    <source>
        <dbReference type="ARBA" id="ARBA00022679"/>
    </source>
</evidence>
<keyword evidence="7" id="KW-1185">Reference proteome</keyword>
<sequence>MEIQFSKGTVILSICFICVSYLFYTYSEDQDLPDERYVIDSWTKLVNLPPNQFKRLAVGINSNIDVIVSGTELLNTLHISPAKRKDHATINNIGQLQEAFAYFFAKGGAAERPFTDKAEYQRIIQAAETLGHVEHYIGGNAGLMAYTASNLFPDLKILFAGPVGPLLESLMPKTLEIPSSCKIARDEVHLIMEYKVGEKWGDAEASVATRFIATYDESNSKSLMLEPFFESLKAFKPDLILLSGLNILDGQTPEFFQQRLEKLITLSKEVPSTTPIHLELASMANKNFVKEIVEKVVPNVDSLGLNEQELVFSSKALNGPHSDHLDGDSGQPDIHKISDIMLWMLKSYGRSPKSPTARLTRVHFHSLTFHIVAVAEGTWSNVDEAAAAGAQVAGLQACDVAQLQSDIVELKIPRKFHLYSGDVERELDPRSPVMQWQKDGYMFVFSPVLVCKRPVKTVGLGDAISATGLVYSQFSK</sequence>
<evidence type="ECO:0000256" key="4">
    <source>
        <dbReference type="ARBA" id="ARBA00022842"/>
    </source>
</evidence>
<feature type="transmembrane region" description="Helical" evidence="6">
    <location>
        <begin position="9"/>
        <end position="26"/>
    </location>
</feature>
<name>A0ABM0JNY5_APLCA</name>
<dbReference type="SUPFAM" id="SSF53613">
    <property type="entry name" value="Ribokinase-like"/>
    <property type="match status" value="1"/>
</dbReference>
<keyword evidence="5" id="KW-0324">Glycolysis</keyword>
<dbReference type="Gene3D" id="3.40.1190.20">
    <property type="match status" value="1"/>
</dbReference>
<gene>
    <name evidence="8" type="primary">LOC101849925</name>
</gene>
<keyword evidence="4" id="KW-0460">Magnesium</keyword>
<keyword evidence="1" id="KW-0808">Transferase</keyword>
<dbReference type="Pfam" id="PF04587">
    <property type="entry name" value="ADP_PFK_GK"/>
    <property type="match status" value="1"/>
</dbReference>
<keyword evidence="2" id="KW-0479">Metal-binding</keyword>
<dbReference type="PANTHER" id="PTHR21208:SF0">
    <property type="entry name" value="ADP-DEPENDENT GLUCOKINASE"/>
    <property type="match status" value="1"/>
</dbReference>
<keyword evidence="6" id="KW-1133">Transmembrane helix</keyword>
<accession>A0ABM0JNY5</accession>
<dbReference type="PROSITE" id="PS51255">
    <property type="entry name" value="ADPK"/>
    <property type="match status" value="1"/>
</dbReference>
<evidence type="ECO:0000313" key="8">
    <source>
        <dbReference type="RefSeq" id="XP_005098113.1"/>
    </source>
</evidence>
<keyword evidence="3" id="KW-0418">Kinase</keyword>
<organism evidence="7 8">
    <name type="scientific">Aplysia californica</name>
    <name type="common">California sea hare</name>
    <dbReference type="NCBI Taxonomy" id="6500"/>
    <lineage>
        <taxon>Eukaryota</taxon>
        <taxon>Metazoa</taxon>
        <taxon>Spiralia</taxon>
        <taxon>Lophotrochozoa</taxon>
        <taxon>Mollusca</taxon>
        <taxon>Gastropoda</taxon>
        <taxon>Heterobranchia</taxon>
        <taxon>Euthyneura</taxon>
        <taxon>Tectipleura</taxon>
        <taxon>Aplysiida</taxon>
        <taxon>Aplysioidea</taxon>
        <taxon>Aplysiidae</taxon>
        <taxon>Aplysia</taxon>
    </lineage>
</organism>
<protein>
    <submittedName>
        <fullName evidence="8">ADP-dependent glucokinase</fullName>
    </submittedName>
</protein>
<dbReference type="RefSeq" id="XP_005098113.1">
    <property type="nucleotide sequence ID" value="XM_005098056.3"/>
</dbReference>
<proteinExistence type="predicted"/>
<dbReference type="PANTHER" id="PTHR21208">
    <property type="entry name" value="ADP-DEPENDENT GLUCOKINASE"/>
    <property type="match status" value="1"/>
</dbReference>
<keyword evidence="6" id="KW-0472">Membrane</keyword>
<keyword evidence="6" id="KW-0812">Transmembrane</keyword>
<reference evidence="8" key="1">
    <citation type="submission" date="2025-08" db="UniProtKB">
        <authorList>
            <consortium name="RefSeq"/>
        </authorList>
    </citation>
    <scope>IDENTIFICATION</scope>
</reference>